<dbReference type="STRING" id="1217721.HY57_12070"/>
<dbReference type="Gene3D" id="2.40.30.170">
    <property type="match status" value="1"/>
</dbReference>
<evidence type="ECO:0000259" key="3">
    <source>
        <dbReference type="Pfam" id="PF25917"/>
    </source>
</evidence>
<dbReference type="PATRIC" id="fig|1217721.7.peg.2488"/>
<dbReference type="GO" id="GO:1990281">
    <property type="term" value="C:efflux pump complex"/>
    <property type="evidence" value="ECO:0007669"/>
    <property type="project" value="TreeGrafter"/>
</dbReference>
<proteinExistence type="inferred from homology"/>
<accession>A0A075K175</accession>
<feature type="coiled-coil region" evidence="2">
    <location>
        <begin position="107"/>
        <end position="172"/>
    </location>
</feature>
<evidence type="ECO:0000313" key="5">
    <source>
        <dbReference type="Proteomes" id="UP000027987"/>
    </source>
</evidence>
<organism evidence="4 5">
    <name type="scientific">Dyella japonica A8</name>
    <dbReference type="NCBI Taxonomy" id="1217721"/>
    <lineage>
        <taxon>Bacteria</taxon>
        <taxon>Pseudomonadati</taxon>
        <taxon>Pseudomonadota</taxon>
        <taxon>Gammaproteobacteria</taxon>
        <taxon>Lysobacterales</taxon>
        <taxon>Rhodanobacteraceae</taxon>
        <taxon>Dyella</taxon>
    </lineage>
</organism>
<dbReference type="Gene3D" id="2.40.50.100">
    <property type="match status" value="1"/>
</dbReference>
<dbReference type="RefSeq" id="WP_038579740.1">
    <property type="nucleotide sequence ID" value="NZ_ALOY01000178.1"/>
</dbReference>
<reference evidence="4 5" key="1">
    <citation type="submission" date="2014-07" db="EMBL/GenBank/DDBJ databases">
        <title>Complete Genome Sequence of Dyella japonica Strain A8 Isolated from Malaysian Tropical Soil.</title>
        <authorList>
            <person name="Hui R.K.H."/>
            <person name="Chen J.-W."/>
            <person name="Chan K.-G."/>
            <person name="Leung F.C.C."/>
        </authorList>
    </citation>
    <scope>NUCLEOTIDE SEQUENCE [LARGE SCALE GENOMIC DNA]</scope>
    <source>
        <strain evidence="4 5">A8</strain>
    </source>
</reference>
<dbReference type="GO" id="GO:0015562">
    <property type="term" value="F:efflux transmembrane transporter activity"/>
    <property type="evidence" value="ECO:0007669"/>
    <property type="project" value="TreeGrafter"/>
</dbReference>
<feature type="domain" description="Multidrug resistance protein MdtA-like barrel-sandwich hybrid" evidence="3">
    <location>
        <begin position="61"/>
        <end position="198"/>
    </location>
</feature>
<dbReference type="Proteomes" id="UP000027987">
    <property type="component" value="Chromosome"/>
</dbReference>
<dbReference type="AlphaFoldDB" id="A0A075K175"/>
<name>A0A075K175_9GAMM</name>
<evidence type="ECO:0000256" key="2">
    <source>
        <dbReference type="SAM" id="Coils"/>
    </source>
</evidence>
<dbReference type="Pfam" id="PF25917">
    <property type="entry name" value="BSH_RND"/>
    <property type="match status" value="1"/>
</dbReference>
<dbReference type="EMBL" id="CP008884">
    <property type="protein sequence ID" value="AIF47944.1"/>
    <property type="molecule type" value="Genomic_DNA"/>
</dbReference>
<gene>
    <name evidence="4" type="ORF">HY57_12070</name>
</gene>
<dbReference type="InterPro" id="IPR058625">
    <property type="entry name" value="MdtA-like_BSH"/>
</dbReference>
<dbReference type="Gene3D" id="1.10.287.470">
    <property type="entry name" value="Helix hairpin bin"/>
    <property type="match status" value="1"/>
</dbReference>
<dbReference type="PANTHER" id="PTHR30469:SF15">
    <property type="entry name" value="HLYD FAMILY OF SECRETION PROTEINS"/>
    <property type="match status" value="1"/>
</dbReference>
<keyword evidence="5" id="KW-1185">Reference proteome</keyword>
<dbReference type="SUPFAM" id="SSF111369">
    <property type="entry name" value="HlyD-like secretion proteins"/>
    <property type="match status" value="1"/>
</dbReference>
<dbReference type="HOGENOM" id="CLU_018816_6_4_6"/>
<evidence type="ECO:0000256" key="1">
    <source>
        <dbReference type="ARBA" id="ARBA00009477"/>
    </source>
</evidence>
<sequence>MKASYLIPALAVLGVGITVALIVFDDQGHAPAVTAPANFPAIPYAAYVAGPGVVESQAENIAIGSPVSGIVTAIAVTWGQRVDAGAPLFQLDKRDLEAQLMPAAARMQEARAAAEQAAGQLKVAEQVPDPRAVSTEEMKNRRAHVAMASAAVASAQAEVDRLRKELELRTVRAPVAGKVLQINIHPGESVPGAGNTPLMLLGDDRRLWVRANIDQNDAWRVQAGARATAFFRGNARLSIPLRFERIEPTIIPRAVVTGDSTERVDSRVLQVVYSFDPARMPIYVGQWMDVYIEAPATSTSNSAGAGQ</sequence>
<keyword evidence="2" id="KW-0175">Coiled coil</keyword>
<evidence type="ECO:0000313" key="4">
    <source>
        <dbReference type="EMBL" id="AIF47944.1"/>
    </source>
</evidence>
<dbReference type="OrthoDB" id="9785187at2"/>
<comment type="similarity">
    <text evidence="1">Belongs to the membrane fusion protein (MFP) (TC 8.A.1) family.</text>
</comment>
<dbReference type="InterPro" id="IPR006143">
    <property type="entry name" value="RND_pump_MFP"/>
</dbReference>
<protein>
    <recommendedName>
        <fullName evidence="3">Multidrug resistance protein MdtA-like barrel-sandwich hybrid domain-containing protein</fullName>
    </recommendedName>
</protein>
<dbReference type="NCBIfam" id="TIGR01730">
    <property type="entry name" value="RND_mfp"/>
    <property type="match status" value="1"/>
</dbReference>
<dbReference type="PANTHER" id="PTHR30469">
    <property type="entry name" value="MULTIDRUG RESISTANCE PROTEIN MDTA"/>
    <property type="match status" value="1"/>
</dbReference>
<dbReference type="KEGG" id="dja:HY57_12070"/>